<evidence type="ECO:0000256" key="5">
    <source>
        <dbReference type="SAM" id="Phobius"/>
    </source>
</evidence>
<dbReference type="GO" id="GO:0020037">
    <property type="term" value="F:heme binding"/>
    <property type="evidence" value="ECO:0007669"/>
    <property type="project" value="InterPro"/>
</dbReference>
<evidence type="ECO:0000313" key="6">
    <source>
        <dbReference type="EMBL" id="CAI2365879.1"/>
    </source>
</evidence>
<name>A0AAD1UIJ1_EUPCR</name>
<keyword evidence="3 4" id="KW-0479">Metal-binding</keyword>
<reference evidence="6" key="1">
    <citation type="submission" date="2023-07" db="EMBL/GenBank/DDBJ databases">
        <authorList>
            <consortium name="AG Swart"/>
            <person name="Singh M."/>
            <person name="Singh A."/>
            <person name="Seah K."/>
            <person name="Emmerich C."/>
        </authorList>
    </citation>
    <scope>NUCLEOTIDE SEQUENCE</scope>
    <source>
        <strain evidence="6">DP1</strain>
    </source>
</reference>
<dbReference type="GO" id="GO:0005506">
    <property type="term" value="F:iron ion binding"/>
    <property type="evidence" value="ECO:0007669"/>
    <property type="project" value="InterPro"/>
</dbReference>
<dbReference type="InterPro" id="IPR017972">
    <property type="entry name" value="Cyt_P450_CS"/>
</dbReference>
<evidence type="ECO:0000313" key="7">
    <source>
        <dbReference type="Proteomes" id="UP001295684"/>
    </source>
</evidence>
<evidence type="ECO:0000256" key="1">
    <source>
        <dbReference type="ARBA" id="ARBA00001971"/>
    </source>
</evidence>
<dbReference type="Proteomes" id="UP001295684">
    <property type="component" value="Unassembled WGS sequence"/>
</dbReference>
<sequence>MDNLKEGFKLFFDLVRIPVIVFFLYVVYYICNRLFLHPYLFRRKYKKYPNVYVDPEYKLMMGEIDTYLKNQSQNKVFYCHRKEVAQIINKYDLSVSLEGIYTGLKVVSPQAMKEFFDLQPGKIDRQPETRGIGQVVPRGLMNIRATADFKEKRKQYLSLLSLNSSSKYLPYMLKTCDGMFQKIPENKYFECNIVLNCLTFSIFSSIVFGEDVQEYLSDPEVRYDYITETRETVQLSFREFFIKTVQSYIVQYYDIYGTILPFLNTYRIIEPFKTNQKNVTKLYQILEDICQRSSDPKSILKQCENLYDDLVMLMVAGTDTSSHVLCSLIYFLEKFQIKDKLREELKTKGLDKGIKLEDITSDKVQEVDYLNYVIKETMRMDSPTIDSFGYQAYEDINICGVPISKGTLVRPDFTSAHFSPDEWHSPMDFIPERFDPESEYFYKPSQDGKKEARSPYSWLTFSAGMRKCPGQSLAMLEIKILITYLIVNFDYEVDKDLIENDYVGFGLGSHFKLRMKLMKRV</sequence>
<evidence type="ECO:0008006" key="8">
    <source>
        <dbReference type="Google" id="ProtNLM"/>
    </source>
</evidence>
<comment type="caution">
    <text evidence="6">The sequence shown here is derived from an EMBL/GenBank/DDBJ whole genome shotgun (WGS) entry which is preliminary data.</text>
</comment>
<gene>
    <name evidence="6" type="ORF">ECRASSUSDP1_LOCUS7153</name>
</gene>
<dbReference type="EMBL" id="CAMPGE010006960">
    <property type="protein sequence ID" value="CAI2365879.1"/>
    <property type="molecule type" value="Genomic_DNA"/>
</dbReference>
<dbReference type="Gene3D" id="1.10.630.10">
    <property type="entry name" value="Cytochrome P450"/>
    <property type="match status" value="1"/>
</dbReference>
<comment type="similarity">
    <text evidence="2 4">Belongs to the cytochrome P450 family.</text>
</comment>
<proteinExistence type="inferred from homology"/>
<keyword evidence="3 4" id="KW-0349">Heme</keyword>
<evidence type="ECO:0000256" key="2">
    <source>
        <dbReference type="ARBA" id="ARBA00010617"/>
    </source>
</evidence>
<dbReference type="PRINTS" id="PR00463">
    <property type="entry name" value="EP450I"/>
</dbReference>
<evidence type="ECO:0000256" key="3">
    <source>
        <dbReference type="PIRSR" id="PIRSR602401-1"/>
    </source>
</evidence>
<evidence type="ECO:0000256" key="4">
    <source>
        <dbReference type="RuleBase" id="RU000461"/>
    </source>
</evidence>
<dbReference type="InterPro" id="IPR050121">
    <property type="entry name" value="Cytochrome_P450_monoxygenase"/>
</dbReference>
<keyword evidence="5" id="KW-0812">Transmembrane</keyword>
<keyword evidence="5" id="KW-0472">Membrane</keyword>
<protein>
    <recommendedName>
        <fullName evidence="8">Cytochrome P450</fullName>
    </recommendedName>
</protein>
<keyword evidence="4" id="KW-0503">Monooxygenase</keyword>
<organism evidence="6 7">
    <name type="scientific">Euplotes crassus</name>
    <dbReference type="NCBI Taxonomy" id="5936"/>
    <lineage>
        <taxon>Eukaryota</taxon>
        <taxon>Sar</taxon>
        <taxon>Alveolata</taxon>
        <taxon>Ciliophora</taxon>
        <taxon>Intramacronucleata</taxon>
        <taxon>Spirotrichea</taxon>
        <taxon>Hypotrichia</taxon>
        <taxon>Euplotida</taxon>
        <taxon>Euplotidae</taxon>
        <taxon>Moneuplotes</taxon>
    </lineage>
</organism>
<dbReference type="PRINTS" id="PR00385">
    <property type="entry name" value="P450"/>
</dbReference>
<dbReference type="PANTHER" id="PTHR24305:SF166">
    <property type="entry name" value="CYTOCHROME P450 12A4, MITOCHONDRIAL-RELATED"/>
    <property type="match status" value="1"/>
</dbReference>
<dbReference type="AlphaFoldDB" id="A0AAD1UIJ1"/>
<feature type="binding site" description="axial binding residue" evidence="3">
    <location>
        <position position="468"/>
    </location>
    <ligand>
        <name>heme</name>
        <dbReference type="ChEBI" id="CHEBI:30413"/>
    </ligand>
    <ligandPart>
        <name>Fe</name>
        <dbReference type="ChEBI" id="CHEBI:18248"/>
    </ligandPart>
</feature>
<comment type="cofactor">
    <cofactor evidence="1 3">
        <name>heme</name>
        <dbReference type="ChEBI" id="CHEBI:30413"/>
    </cofactor>
</comment>
<keyword evidence="7" id="KW-1185">Reference proteome</keyword>
<keyword evidence="3 4" id="KW-0408">Iron</keyword>
<dbReference type="Pfam" id="PF00067">
    <property type="entry name" value="p450"/>
    <property type="match status" value="1"/>
</dbReference>
<dbReference type="CDD" id="cd00302">
    <property type="entry name" value="cytochrome_P450"/>
    <property type="match status" value="1"/>
</dbReference>
<feature type="transmembrane region" description="Helical" evidence="5">
    <location>
        <begin position="15"/>
        <end position="36"/>
    </location>
</feature>
<dbReference type="SUPFAM" id="SSF48264">
    <property type="entry name" value="Cytochrome P450"/>
    <property type="match status" value="1"/>
</dbReference>
<dbReference type="InterPro" id="IPR002401">
    <property type="entry name" value="Cyt_P450_E_grp-I"/>
</dbReference>
<dbReference type="GO" id="GO:0016705">
    <property type="term" value="F:oxidoreductase activity, acting on paired donors, with incorporation or reduction of molecular oxygen"/>
    <property type="evidence" value="ECO:0007669"/>
    <property type="project" value="InterPro"/>
</dbReference>
<keyword evidence="5" id="KW-1133">Transmembrane helix</keyword>
<keyword evidence="4" id="KW-0560">Oxidoreductase</keyword>
<dbReference type="InterPro" id="IPR036396">
    <property type="entry name" value="Cyt_P450_sf"/>
</dbReference>
<dbReference type="PROSITE" id="PS00086">
    <property type="entry name" value="CYTOCHROME_P450"/>
    <property type="match status" value="1"/>
</dbReference>
<dbReference type="GO" id="GO:0004497">
    <property type="term" value="F:monooxygenase activity"/>
    <property type="evidence" value="ECO:0007669"/>
    <property type="project" value="UniProtKB-KW"/>
</dbReference>
<dbReference type="InterPro" id="IPR001128">
    <property type="entry name" value="Cyt_P450"/>
</dbReference>
<dbReference type="PANTHER" id="PTHR24305">
    <property type="entry name" value="CYTOCHROME P450"/>
    <property type="match status" value="1"/>
</dbReference>
<accession>A0AAD1UIJ1</accession>